<keyword evidence="2" id="KW-0812">Transmembrane</keyword>
<accession>A0A5B8JBC5</accession>
<feature type="transmembrane region" description="Helical" evidence="2">
    <location>
        <begin position="331"/>
        <end position="351"/>
    </location>
</feature>
<keyword evidence="2" id="KW-1133">Transmembrane helix</keyword>
<dbReference type="AlphaFoldDB" id="A0A5B8JBC5"/>
<reference evidence="4 5" key="1">
    <citation type="submission" date="2019-07" db="EMBL/GenBank/DDBJ databases">
        <authorList>
            <person name="Zhu P."/>
        </authorList>
    </citation>
    <scope>NUCLEOTIDE SEQUENCE [LARGE SCALE GENOMIC DNA]</scope>
    <source>
        <strain evidence="4 5">SSL-25</strain>
    </source>
</reference>
<dbReference type="PANTHER" id="PTHR30590:SF2">
    <property type="entry name" value="INNER MEMBRANE PROTEIN"/>
    <property type="match status" value="1"/>
</dbReference>
<dbReference type="KEGG" id="sqz:FQU76_15685"/>
<protein>
    <submittedName>
        <fullName evidence="4">DUF418 domain-containing protein</fullName>
    </submittedName>
</protein>
<feature type="transmembrane region" description="Helical" evidence="2">
    <location>
        <begin position="101"/>
        <end position="120"/>
    </location>
</feature>
<dbReference type="Pfam" id="PF04235">
    <property type="entry name" value="DUF418"/>
    <property type="match status" value="1"/>
</dbReference>
<evidence type="ECO:0000256" key="2">
    <source>
        <dbReference type="SAM" id="Phobius"/>
    </source>
</evidence>
<feature type="transmembrane region" description="Helical" evidence="2">
    <location>
        <begin position="289"/>
        <end position="310"/>
    </location>
</feature>
<dbReference type="OrthoDB" id="9807744at2"/>
<proteinExistence type="predicted"/>
<dbReference type="InterPro" id="IPR007349">
    <property type="entry name" value="DUF418"/>
</dbReference>
<organism evidence="4 5">
    <name type="scientific">Streptomyces qinzhouensis</name>
    <dbReference type="NCBI Taxonomy" id="2599401"/>
    <lineage>
        <taxon>Bacteria</taxon>
        <taxon>Bacillati</taxon>
        <taxon>Actinomycetota</taxon>
        <taxon>Actinomycetes</taxon>
        <taxon>Kitasatosporales</taxon>
        <taxon>Streptomycetaceae</taxon>
        <taxon>Streptomyces</taxon>
    </lineage>
</organism>
<sequence length="493" mass="51313">MGVLGAADQRDRGDRPAGPGVPPGQTGPVRIHGGRLTAPVDRSGSGRRSPGAARGAYGLRTGAANPRTHTRSPGEAVSLPTAHIRTDRTARSTEVDALRGFALLGILLVNALMMAGPYGFGAIGESGGSVGDRTVTGLVQTLVAGKFYLMFSFLFGYSLTFQTAAAERDGARPVPRLLRRSLGLFVLGLLHAVLLFPGDILMTYALLGLILIAVRNCAAETARRAARIVYGVGGSLLLLVGLASLLLSETGAAELDAELAAESAALAADYRTDPAGVLAANIAQLPDTLLAILPMGGLVVAAFLTGLYGGRRDLLTVPTEALHRAKLRRRCLLWAAAGLPGSVFMALAFSGPWGPRWVVLGEAVGAVTAPALTFSYICGALLLLGTTRGARLAALLAPAGRMALTNYLSQSLVLALVFTAYGLALYDRVPPAAVIAGAFTLYAGQLALSGWLMARYRYGPVERLLRTVTYARLRNGETQVTSTGVTSAGPRQS</sequence>
<dbReference type="InterPro" id="IPR052529">
    <property type="entry name" value="Bact_Transport_Assoc"/>
</dbReference>
<feature type="domain" description="DUF418" evidence="3">
    <location>
        <begin position="320"/>
        <end position="471"/>
    </location>
</feature>
<keyword evidence="2" id="KW-0472">Membrane</keyword>
<feature type="region of interest" description="Disordered" evidence="1">
    <location>
        <begin position="1"/>
        <end position="77"/>
    </location>
</feature>
<feature type="transmembrane region" description="Helical" evidence="2">
    <location>
        <begin position="363"/>
        <end position="384"/>
    </location>
</feature>
<evidence type="ECO:0000256" key="1">
    <source>
        <dbReference type="SAM" id="MobiDB-lite"/>
    </source>
</evidence>
<feature type="transmembrane region" description="Helical" evidence="2">
    <location>
        <begin position="225"/>
        <end position="247"/>
    </location>
</feature>
<gene>
    <name evidence="4" type="ORF">FQU76_15685</name>
</gene>
<feature type="transmembrane region" description="Helical" evidence="2">
    <location>
        <begin position="177"/>
        <end position="194"/>
    </location>
</feature>
<evidence type="ECO:0000313" key="5">
    <source>
        <dbReference type="Proteomes" id="UP000320580"/>
    </source>
</evidence>
<feature type="compositionally biased region" description="Low complexity" evidence="1">
    <location>
        <begin position="42"/>
        <end position="56"/>
    </location>
</feature>
<evidence type="ECO:0000313" key="4">
    <source>
        <dbReference type="EMBL" id="QDY77714.1"/>
    </source>
</evidence>
<keyword evidence="5" id="KW-1185">Reference proteome</keyword>
<feature type="transmembrane region" description="Helical" evidence="2">
    <location>
        <begin position="404"/>
        <end position="426"/>
    </location>
</feature>
<evidence type="ECO:0000259" key="3">
    <source>
        <dbReference type="Pfam" id="PF04235"/>
    </source>
</evidence>
<dbReference type="PANTHER" id="PTHR30590">
    <property type="entry name" value="INNER MEMBRANE PROTEIN"/>
    <property type="match status" value="1"/>
</dbReference>
<name>A0A5B8JBC5_9ACTN</name>
<dbReference type="Proteomes" id="UP000320580">
    <property type="component" value="Chromosome"/>
</dbReference>
<dbReference type="EMBL" id="CP042266">
    <property type="protein sequence ID" value="QDY77714.1"/>
    <property type="molecule type" value="Genomic_DNA"/>
</dbReference>
<feature type="transmembrane region" description="Helical" evidence="2">
    <location>
        <begin position="432"/>
        <end position="454"/>
    </location>
</feature>
<feature type="transmembrane region" description="Helical" evidence="2">
    <location>
        <begin position="200"/>
        <end position="218"/>
    </location>
</feature>